<proteinExistence type="predicted"/>
<organism evidence="1 2">
    <name type="scientific">Gossypium mustelinum</name>
    <name type="common">Cotton</name>
    <name type="synonym">Gossypium caicoense</name>
    <dbReference type="NCBI Taxonomy" id="34275"/>
    <lineage>
        <taxon>Eukaryota</taxon>
        <taxon>Viridiplantae</taxon>
        <taxon>Streptophyta</taxon>
        <taxon>Embryophyta</taxon>
        <taxon>Tracheophyta</taxon>
        <taxon>Spermatophyta</taxon>
        <taxon>Magnoliopsida</taxon>
        <taxon>eudicotyledons</taxon>
        <taxon>Gunneridae</taxon>
        <taxon>Pentapetalae</taxon>
        <taxon>rosids</taxon>
        <taxon>malvids</taxon>
        <taxon>Malvales</taxon>
        <taxon>Malvaceae</taxon>
        <taxon>Malvoideae</taxon>
        <taxon>Gossypium</taxon>
    </lineage>
</organism>
<evidence type="ECO:0000313" key="2">
    <source>
        <dbReference type="Proteomes" id="UP000323597"/>
    </source>
</evidence>
<keyword evidence="2" id="KW-1185">Reference proteome</keyword>
<gene>
    <name evidence="1" type="ORF">E1A91_A11G180900v1</name>
</gene>
<accession>A0A5D2X7X4</accession>
<dbReference type="Proteomes" id="UP000323597">
    <property type="component" value="Chromosome A11"/>
</dbReference>
<name>A0A5D2X7X4_GOSMU</name>
<protein>
    <submittedName>
        <fullName evidence="1">Uncharacterized protein</fullName>
    </submittedName>
</protein>
<dbReference type="AlphaFoldDB" id="A0A5D2X7X4"/>
<evidence type="ECO:0000313" key="1">
    <source>
        <dbReference type="EMBL" id="TYJ10039.1"/>
    </source>
</evidence>
<reference evidence="1 2" key="1">
    <citation type="submission" date="2019-07" db="EMBL/GenBank/DDBJ databases">
        <title>WGS assembly of Gossypium mustelinum.</title>
        <authorList>
            <person name="Chen Z.J."/>
            <person name="Sreedasyam A."/>
            <person name="Ando A."/>
            <person name="Song Q."/>
            <person name="De L."/>
            <person name="Hulse-Kemp A."/>
            <person name="Ding M."/>
            <person name="Ye W."/>
            <person name="Kirkbride R."/>
            <person name="Jenkins J."/>
            <person name="Plott C."/>
            <person name="Lovell J."/>
            <person name="Lin Y.-M."/>
            <person name="Vaughn R."/>
            <person name="Liu B."/>
            <person name="Li W."/>
            <person name="Simpson S."/>
            <person name="Scheffler B."/>
            <person name="Saski C."/>
            <person name="Grover C."/>
            <person name="Hu G."/>
            <person name="Conover J."/>
            <person name="Carlson J."/>
            <person name="Shu S."/>
            <person name="Boston L."/>
            <person name="Williams M."/>
            <person name="Peterson D."/>
            <person name="Mcgee K."/>
            <person name="Jones D."/>
            <person name="Wendel J."/>
            <person name="Stelly D."/>
            <person name="Grimwood J."/>
            <person name="Schmutz J."/>
        </authorList>
    </citation>
    <scope>NUCLEOTIDE SEQUENCE [LARGE SCALE GENOMIC DNA]</scope>
    <source>
        <strain evidence="1">1408120.09</strain>
    </source>
</reference>
<dbReference type="EMBL" id="CM017646">
    <property type="protein sequence ID" value="TYJ10039.1"/>
    <property type="molecule type" value="Genomic_DNA"/>
</dbReference>
<sequence length="81" mass="9530">MGTWLDENYCYYDSSQSHTLDPKRERFCYHEFLNYACSMSSSILLYFFLFPIHDEAKLVICLTGKYCSRIFGQACEMGLIN</sequence>